<name>A0ABR4AIG1_9LECA</name>
<protein>
    <submittedName>
        <fullName evidence="1">Uncharacterized protein</fullName>
    </submittedName>
</protein>
<evidence type="ECO:0000313" key="2">
    <source>
        <dbReference type="Proteomes" id="UP001590950"/>
    </source>
</evidence>
<evidence type="ECO:0000313" key="1">
    <source>
        <dbReference type="EMBL" id="KAL2044883.1"/>
    </source>
</evidence>
<keyword evidence="2" id="KW-1185">Reference proteome</keyword>
<reference evidence="1 2" key="1">
    <citation type="submission" date="2024-09" db="EMBL/GenBank/DDBJ databases">
        <title>Rethinking Asexuality: The Enigmatic Case of Functional Sexual Genes in Lepraria (Stereocaulaceae).</title>
        <authorList>
            <person name="Doellman M."/>
            <person name="Sun Y."/>
            <person name="Barcenas-Pena A."/>
            <person name="Lumbsch H.T."/>
            <person name="Grewe F."/>
        </authorList>
    </citation>
    <scope>NUCLEOTIDE SEQUENCE [LARGE SCALE GENOMIC DNA]</scope>
    <source>
        <strain evidence="1 2">Mercado 3170</strain>
    </source>
</reference>
<accession>A0ABR4AIG1</accession>
<comment type="caution">
    <text evidence="1">The sequence shown here is derived from an EMBL/GenBank/DDBJ whole genome shotgun (WGS) entry which is preliminary data.</text>
</comment>
<organism evidence="1 2">
    <name type="scientific">Stereocaulon virgatum</name>
    <dbReference type="NCBI Taxonomy" id="373712"/>
    <lineage>
        <taxon>Eukaryota</taxon>
        <taxon>Fungi</taxon>
        <taxon>Dikarya</taxon>
        <taxon>Ascomycota</taxon>
        <taxon>Pezizomycotina</taxon>
        <taxon>Lecanoromycetes</taxon>
        <taxon>OSLEUM clade</taxon>
        <taxon>Lecanoromycetidae</taxon>
        <taxon>Lecanorales</taxon>
        <taxon>Lecanorineae</taxon>
        <taxon>Stereocaulaceae</taxon>
        <taxon>Stereocaulon</taxon>
    </lineage>
</organism>
<sequence length="833" mass="94312">MFLRRHVCRLPPHKNTPNEFVWTSEDVLDSAISDFSRGKISRRRVGLVPGPLEARKRAAKRRMMNLAQGGGGGEIDASLLRGVGRAPGQASWQWQSPTTPAWKDTKNTAADPNSMGSMLPIAKDNKGSATWLRWLAKFDSNEAKKAPPEDEEPSGNIQGITLAEKQACLEGADKSEPVEVLVHASTLHEDVPISGPSPPAFEPLLQHQSQSILPFDHRLRGMDLRVLEALKTCASLEEIRTWAMRHNVYSSKYSRQAFLQLFSLKPPLHTLLEALEDVPLRHPRNLKYLLASITEQPQSQTDTDLVSQWVKRRASLGMLSELEISHLAHSVSSGSTLPCQKQWQCSLAGSLFDGLQSSTVLGLEDVEPGILELLWRPISESLLISDPQDIGTRIIKALQPSQAEWMRSSIASFIQRLIQAQATSQGNDVQEVYQLNAIPWAVDMIRNLPQNVAKSVVLSICGALIEDKTCSTIGRRVLVKLLTLWWSELAKSGLVDFTYENPTRTQIERMLSKSWAENMGNDPALAVITSYMRVLNDFNKARFILQYCYESDMSSPRTAQVLRRFAEWRRERAMESPFISMMRVAQEQSMLVQLQTVRVFRLLQMLHMSRTVTHIVSNAKEANYDVGEYAVLRAIRNHMRVYPQMAQRLFEAYPQLPLEKCPELAEKLISNPEIHPKWPLVYYRSRHPGPGVPSCREPLSTIRARARLLGRMALAYARDMTMSHRAAFREVYRCYQLHMNESLGPLGTDIVSAFTDTGIIRPLQERQWVSTVKLRWILSLIRSVEGADVAAQVDSLVYKWRGHAIVKSRAECYQDREHHTSLARDESWDFETV</sequence>
<dbReference type="EMBL" id="JBEFKJ010000008">
    <property type="protein sequence ID" value="KAL2044883.1"/>
    <property type="molecule type" value="Genomic_DNA"/>
</dbReference>
<gene>
    <name evidence="1" type="ORF">N7G274_002658</name>
</gene>
<dbReference type="Proteomes" id="UP001590950">
    <property type="component" value="Unassembled WGS sequence"/>
</dbReference>
<proteinExistence type="predicted"/>